<sequence>MTAEKKILLLILTVILCAGCFGREEERPANEAPPSELVSEPETRAQNALSEAAAAAFAGLDPTTLKQGDAWKIFRIDPAESTARYVVDEELFADATRKYGLKVGKTKVIGETSDLEGLIQIDLTKREIGANRFAVFLPTLQTDQALRDSWIRENALESDRFPLAVFVAGRLLERPESHREGEEVRFRMEGELSLRGTSQTTVWDVEASLSGSSIRGTMHTRLRMTSLGFDPPDFANTLTVQDEFTVQIDFVAHEE</sequence>
<dbReference type="PANTHER" id="PTHR34406:SF1">
    <property type="entry name" value="PROTEIN YCEI"/>
    <property type="match status" value="1"/>
</dbReference>
<feature type="domain" description="Lipid/polyisoprenoid-binding YceI-like" evidence="2">
    <location>
        <begin position="74"/>
        <end position="252"/>
    </location>
</feature>
<dbReference type="Gene3D" id="2.40.128.110">
    <property type="entry name" value="Lipid/polyisoprenoid-binding, YceI-like"/>
    <property type="match status" value="1"/>
</dbReference>
<evidence type="ECO:0000256" key="1">
    <source>
        <dbReference type="ARBA" id="ARBA00008812"/>
    </source>
</evidence>
<gene>
    <name evidence="3" type="ORF">F4X14_10745</name>
</gene>
<reference evidence="3" key="1">
    <citation type="submission" date="2019-09" db="EMBL/GenBank/DDBJ databases">
        <title>Characterisation of the sponge microbiome using genome-centric metagenomics.</title>
        <authorList>
            <person name="Engelberts J.P."/>
            <person name="Robbins S.J."/>
            <person name="De Goeij J.M."/>
            <person name="Aranda M."/>
            <person name="Bell S.C."/>
            <person name="Webster N.S."/>
        </authorList>
    </citation>
    <scope>NUCLEOTIDE SEQUENCE</scope>
    <source>
        <strain evidence="3">SB0661_bin_32</strain>
    </source>
</reference>
<dbReference type="SUPFAM" id="SSF101874">
    <property type="entry name" value="YceI-like"/>
    <property type="match status" value="1"/>
</dbReference>
<dbReference type="InterPro" id="IPR036761">
    <property type="entry name" value="TTHA0802/YceI-like_sf"/>
</dbReference>
<evidence type="ECO:0000313" key="3">
    <source>
        <dbReference type="EMBL" id="MYC95440.1"/>
    </source>
</evidence>
<name>A0A6B1D690_9CHLR</name>
<dbReference type="EMBL" id="VXMH01000055">
    <property type="protein sequence ID" value="MYC95440.1"/>
    <property type="molecule type" value="Genomic_DNA"/>
</dbReference>
<protein>
    <submittedName>
        <fullName evidence="3">YceI family protein</fullName>
    </submittedName>
</protein>
<organism evidence="3">
    <name type="scientific">Caldilineaceae bacterium SB0661_bin_32</name>
    <dbReference type="NCBI Taxonomy" id="2605255"/>
    <lineage>
        <taxon>Bacteria</taxon>
        <taxon>Bacillati</taxon>
        <taxon>Chloroflexota</taxon>
        <taxon>Caldilineae</taxon>
        <taxon>Caldilineales</taxon>
        <taxon>Caldilineaceae</taxon>
    </lineage>
</organism>
<comment type="similarity">
    <text evidence="1">Belongs to the UPF0312 family.</text>
</comment>
<comment type="caution">
    <text evidence="3">The sequence shown here is derived from an EMBL/GenBank/DDBJ whole genome shotgun (WGS) entry which is preliminary data.</text>
</comment>
<dbReference type="InterPro" id="IPR007372">
    <property type="entry name" value="Lipid/polyisoprenoid-bd_YceI"/>
</dbReference>
<proteinExistence type="inferred from homology"/>
<accession>A0A6B1D690</accession>
<dbReference type="AlphaFoldDB" id="A0A6B1D690"/>
<dbReference type="Pfam" id="PF04264">
    <property type="entry name" value="YceI"/>
    <property type="match status" value="1"/>
</dbReference>
<evidence type="ECO:0000259" key="2">
    <source>
        <dbReference type="Pfam" id="PF04264"/>
    </source>
</evidence>
<dbReference type="PANTHER" id="PTHR34406">
    <property type="entry name" value="PROTEIN YCEI"/>
    <property type="match status" value="1"/>
</dbReference>